<dbReference type="NCBIfam" id="NF038403">
    <property type="entry name" value="perm_prefix_1"/>
    <property type="match status" value="1"/>
</dbReference>
<gene>
    <name evidence="1" type="ORF">GII30_11490</name>
</gene>
<name>A0A857KMC9_9ACTN</name>
<sequence>MSEEHIQQWRGYVQRRSVLAGDDIAELEEHLRAQVDDLKAVGLADDEAFLVAVKRMGRIDDLSREFAREHSDRLWKQLVIGADDTGESGSARRDLWVAIALAIGAALTLRTGLAWLDEDVSARLASVLVLPWLAGFFGWKRGMARSSIAVVVIGFVTFGVLLAVYPFDGDPGDTMVLASIHAPVFLWLLMGVAYVGGDWRSGRRRMDFVRFTGEWVVYYFLLAAGGGLLIGLTVGTFHAVGTDAEGVVTEWIMPFGAAGATVIAAWLVESKQNVIENIAPVLARVFSPLTILLLVALLIAFAADPDLIDVDRELLILMTVILVLVLALWLYAVSARPPQAPPGLGDWLQVALVVTAIVVDLVVLIAMAGRIAELGLTANRSAALCLNVVLLVNLAVSAWLGLAFVRGHRPVAALERWQTAYLPVYAAWAAVVVITWGPLFSWV</sequence>
<dbReference type="EMBL" id="CP045810">
    <property type="protein sequence ID" value="QHN39703.1"/>
    <property type="molecule type" value="Genomic_DNA"/>
</dbReference>
<dbReference type="RefSeq" id="WP_005183091.1">
    <property type="nucleotide sequence ID" value="NZ_CP045804.1"/>
</dbReference>
<accession>A0A857KMC9</accession>
<reference evidence="1" key="1">
    <citation type="journal article" date="2021" name="Nat. Microbiol.">
        <title>Cocultivation of an ultrasmall environmental parasitic bacterium with lytic ability against bacteria associated with wastewater foams.</title>
        <authorList>
            <person name="Batinovic S."/>
            <person name="Rose J.J.A."/>
            <person name="Ratcliffe J."/>
            <person name="Seviour R.J."/>
            <person name="Petrovski S."/>
        </authorList>
    </citation>
    <scope>NUCLEOTIDE SEQUENCE</scope>
    <source>
        <strain evidence="1">CON44</strain>
    </source>
</reference>
<evidence type="ECO:0000313" key="1">
    <source>
        <dbReference type="EMBL" id="QHN39703.1"/>
    </source>
</evidence>
<protein>
    <submittedName>
        <fullName evidence="1">Uncharacterized protein</fullName>
    </submittedName>
</protein>
<organism evidence="1">
    <name type="scientific">Gordonia amarae</name>
    <dbReference type="NCBI Taxonomy" id="36821"/>
    <lineage>
        <taxon>Bacteria</taxon>
        <taxon>Bacillati</taxon>
        <taxon>Actinomycetota</taxon>
        <taxon>Actinomycetes</taxon>
        <taxon>Mycobacteriales</taxon>
        <taxon>Gordoniaceae</taxon>
        <taxon>Gordonia</taxon>
    </lineage>
</organism>
<dbReference type="InterPro" id="IPR047928">
    <property type="entry name" value="Perm_prefix_1"/>
</dbReference>
<proteinExistence type="predicted"/>
<dbReference type="AlphaFoldDB" id="A0A857KMC9"/>